<dbReference type="SUPFAM" id="SSF52980">
    <property type="entry name" value="Restriction endonuclease-like"/>
    <property type="match status" value="1"/>
</dbReference>
<dbReference type="EMBL" id="CP047963">
    <property type="protein sequence ID" value="QHQ53578.1"/>
    <property type="molecule type" value="Genomic_DNA"/>
</dbReference>
<organism evidence="3 4">
    <name type="scientific">Aeromonas media</name>
    <dbReference type="NCBI Taxonomy" id="651"/>
    <lineage>
        <taxon>Bacteria</taxon>
        <taxon>Pseudomonadati</taxon>
        <taxon>Pseudomonadota</taxon>
        <taxon>Gammaproteobacteria</taxon>
        <taxon>Aeromonadales</taxon>
        <taxon>Aeromonadaceae</taxon>
        <taxon>Aeromonas</taxon>
    </lineage>
</organism>
<proteinExistence type="predicted"/>
<dbReference type="Gene3D" id="3.40.1350.10">
    <property type="match status" value="1"/>
</dbReference>
<keyword evidence="3" id="KW-0614">Plasmid</keyword>
<evidence type="ECO:0000313" key="4">
    <source>
        <dbReference type="Proteomes" id="UP000463871"/>
    </source>
</evidence>
<gene>
    <name evidence="3" type="ORF">GWI30_22240</name>
</gene>
<dbReference type="InterPro" id="IPR011856">
    <property type="entry name" value="tRNA_endonuc-like_dom_sf"/>
</dbReference>
<dbReference type="Pfam" id="PF23400">
    <property type="entry name" value="CARF_Card1"/>
    <property type="match status" value="1"/>
</dbReference>
<geneLocation type="plasmid" evidence="4">
    <name>pmc64a</name>
</geneLocation>
<dbReference type="InterPro" id="IPR015093">
    <property type="entry name" value="Card1_endonucl_dom"/>
</dbReference>
<dbReference type="AlphaFoldDB" id="A0AAE6SP97"/>
<dbReference type="Pfam" id="PF09002">
    <property type="entry name" value="Card1_endonuc"/>
    <property type="match status" value="1"/>
</dbReference>
<dbReference type="InterPro" id="IPR011335">
    <property type="entry name" value="Restrct_endonuc-II-like"/>
</dbReference>
<evidence type="ECO:0000259" key="1">
    <source>
        <dbReference type="Pfam" id="PF09002"/>
    </source>
</evidence>
<evidence type="ECO:0000313" key="3">
    <source>
        <dbReference type="EMBL" id="QHQ53578.1"/>
    </source>
</evidence>
<feature type="domain" description="Card1 endonuclease" evidence="1">
    <location>
        <begin position="259"/>
        <end position="401"/>
    </location>
</feature>
<feature type="domain" description="Card1 CARF" evidence="2">
    <location>
        <begin position="5"/>
        <end position="113"/>
    </location>
</feature>
<reference evidence="3 4" key="1">
    <citation type="submission" date="2020-01" db="EMBL/GenBank/DDBJ databases">
        <title>Complete genome of Aeromonas media MC64.</title>
        <authorList>
            <person name="Cao G."/>
            <person name="Fu J."/>
            <person name="Zhong C."/>
        </authorList>
    </citation>
    <scope>NUCLEOTIDE SEQUENCE [LARGE SCALE GENOMIC DNA]</scope>
    <source>
        <strain evidence="3 4">MC64</strain>
        <plasmid evidence="4">pmc64a</plasmid>
    </source>
</reference>
<dbReference type="Proteomes" id="UP000463871">
    <property type="component" value="Plasmid pMC64A"/>
</dbReference>
<sequence length="407" mass="46264">MQTLHINLVSDQLLPNLIPAFADKSCCGIVLVLGDSTLRHKADTLTQLYQGRGLPIVNISEGSSSHRPVLLQQQARELIDWLATHHGDKRWMLNATCGTKPMALVFANAFNRFNKDHPATENNGIPQALICYTDSQNHELPLLNDGVDFAMQWQSVMTLDEMLAANGFERSKCINKDNDQDVLARAELTRYLGRQFQRDCRYFIGQLQYAANEAANQPELRSELKEKPNQDAQKLCLVLQEKGLLQCSSTQNKSLQFSDKDTCHYLAGRWLEELTYINALDCGFDEVAMSVEGEWQTQAFKQNNERGKNNEFDVLICHNNQLLTIECKAKYWGDHQQGESTNQDVVLKLESLGRKLGGLFGERLLISARPLPDEMVQRARDNRIALCDRADGRTIRAELQRYFDKMN</sequence>
<dbReference type="Gene3D" id="1.10.10.680">
    <property type="entry name" value="Hypothetical protein VC1899 (Restriction endonuclease-like)"/>
    <property type="match status" value="1"/>
</dbReference>
<dbReference type="GO" id="GO:0003676">
    <property type="term" value="F:nucleic acid binding"/>
    <property type="evidence" value="ECO:0007669"/>
    <property type="project" value="InterPro"/>
</dbReference>
<dbReference type="RefSeq" id="WP_161507923.1">
    <property type="nucleotide sequence ID" value="NZ_CAWPID010000002.1"/>
</dbReference>
<dbReference type="Gene3D" id="3.40.50.10770">
    <property type="entry name" value="Hypothetical protein VC1899 like domain (Restriction endonuclease-like)"/>
    <property type="match status" value="1"/>
</dbReference>
<name>A0AAE6SP97_AERME</name>
<accession>A0AAE6SP97</accession>
<dbReference type="InterPro" id="IPR056339">
    <property type="entry name" value="CARF_Card1"/>
</dbReference>
<evidence type="ECO:0000259" key="2">
    <source>
        <dbReference type="Pfam" id="PF23400"/>
    </source>
</evidence>
<protein>
    <submittedName>
        <fullName evidence="3">DUF1887 family protein</fullName>
    </submittedName>
</protein>